<keyword evidence="3" id="KW-0411">Iron-sulfur</keyword>
<dbReference type="RefSeq" id="WP_145193979.1">
    <property type="nucleotide sequence ID" value="NZ_CP036434.1"/>
</dbReference>
<evidence type="ECO:0000256" key="1">
    <source>
        <dbReference type="ARBA" id="ARBA00022714"/>
    </source>
</evidence>
<evidence type="ECO:0000256" key="3">
    <source>
        <dbReference type="ARBA" id="ARBA00023014"/>
    </source>
</evidence>
<evidence type="ECO:0000259" key="5">
    <source>
        <dbReference type="PROSITE" id="PS50937"/>
    </source>
</evidence>
<proteinExistence type="predicted"/>
<keyword evidence="1" id="KW-0479">Metal-binding</keyword>
<dbReference type="InterPro" id="IPR010211">
    <property type="entry name" value="Redox-sen_tscrpt-act_SoxR"/>
</dbReference>
<sequence>MKPHPLDLSIGQLAERTGLATSAIRFYESKGLLTSIRTAGGQRRFQRSDLRRVSFILITQALGYPLSAIAEQLDHLPESGAPNRRDWERLARGFRADLDERIRGLELLRDRLTSCIGCGCLSLKACRIYNPGDAAASGGTGPRYLLGDTCPDTGGRRDRVE</sequence>
<evidence type="ECO:0000313" key="6">
    <source>
        <dbReference type="EMBL" id="QDV04531.1"/>
    </source>
</evidence>
<dbReference type="InterPro" id="IPR047057">
    <property type="entry name" value="MerR_fam"/>
</dbReference>
<organism evidence="6 7">
    <name type="scientific">Saltatorellus ferox</name>
    <dbReference type="NCBI Taxonomy" id="2528018"/>
    <lineage>
        <taxon>Bacteria</taxon>
        <taxon>Pseudomonadati</taxon>
        <taxon>Planctomycetota</taxon>
        <taxon>Planctomycetia</taxon>
        <taxon>Planctomycetia incertae sedis</taxon>
        <taxon>Saltatorellus</taxon>
    </lineage>
</organism>
<dbReference type="PROSITE" id="PS00552">
    <property type="entry name" value="HTH_MERR_1"/>
    <property type="match status" value="1"/>
</dbReference>
<keyword evidence="1" id="KW-0001">2Fe-2S</keyword>
<dbReference type="PANTHER" id="PTHR30204:SF0">
    <property type="entry name" value="REDOX-SENSITIVE TRANSCRIPTIONAL ACTIVATOR SOXR"/>
    <property type="match status" value="1"/>
</dbReference>
<dbReference type="Gene3D" id="1.10.1660.10">
    <property type="match status" value="1"/>
</dbReference>
<dbReference type="SMART" id="SM00422">
    <property type="entry name" value="HTH_MERR"/>
    <property type="match status" value="1"/>
</dbReference>
<dbReference type="GO" id="GO:0006979">
    <property type="term" value="P:response to oxidative stress"/>
    <property type="evidence" value="ECO:0007669"/>
    <property type="project" value="InterPro"/>
</dbReference>
<dbReference type="GO" id="GO:0051537">
    <property type="term" value="F:2 iron, 2 sulfur cluster binding"/>
    <property type="evidence" value="ECO:0007669"/>
    <property type="project" value="UniProtKB-KW"/>
</dbReference>
<evidence type="ECO:0000256" key="4">
    <source>
        <dbReference type="ARBA" id="ARBA00023125"/>
    </source>
</evidence>
<accession>A0A518EKF3</accession>
<keyword evidence="2" id="KW-0408">Iron</keyword>
<dbReference type="InterPro" id="IPR009061">
    <property type="entry name" value="DNA-bd_dom_put_sf"/>
</dbReference>
<keyword evidence="4" id="KW-0238">DNA-binding</keyword>
<dbReference type="PROSITE" id="PS50937">
    <property type="entry name" value="HTH_MERR_2"/>
    <property type="match status" value="1"/>
</dbReference>
<dbReference type="PRINTS" id="PR00040">
    <property type="entry name" value="HTHMERR"/>
</dbReference>
<dbReference type="GO" id="GO:0003700">
    <property type="term" value="F:DNA-binding transcription factor activity"/>
    <property type="evidence" value="ECO:0007669"/>
    <property type="project" value="InterPro"/>
</dbReference>
<feature type="domain" description="HTH merR-type" evidence="5">
    <location>
        <begin position="7"/>
        <end position="75"/>
    </location>
</feature>
<name>A0A518EKF3_9BACT</name>
<dbReference type="CDD" id="cd01110">
    <property type="entry name" value="HTH_SoxR"/>
    <property type="match status" value="1"/>
</dbReference>
<dbReference type="GO" id="GO:0003677">
    <property type="term" value="F:DNA binding"/>
    <property type="evidence" value="ECO:0007669"/>
    <property type="project" value="UniProtKB-KW"/>
</dbReference>
<dbReference type="NCBIfam" id="TIGR01950">
    <property type="entry name" value="SoxR"/>
    <property type="match status" value="1"/>
</dbReference>
<gene>
    <name evidence="6" type="primary">soxR_1</name>
    <name evidence="6" type="ORF">Poly30_00220</name>
</gene>
<evidence type="ECO:0000256" key="2">
    <source>
        <dbReference type="ARBA" id="ARBA00023004"/>
    </source>
</evidence>
<dbReference type="InterPro" id="IPR000551">
    <property type="entry name" value="MerR-type_HTH_dom"/>
</dbReference>
<reference evidence="6 7" key="1">
    <citation type="submission" date="2019-02" db="EMBL/GenBank/DDBJ databases">
        <title>Deep-cultivation of Planctomycetes and their phenomic and genomic characterization uncovers novel biology.</title>
        <authorList>
            <person name="Wiegand S."/>
            <person name="Jogler M."/>
            <person name="Boedeker C."/>
            <person name="Pinto D."/>
            <person name="Vollmers J."/>
            <person name="Rivas-Marin E."/>
            <person name="Kohn T."/>
            <person name="Peeters S.H."/>
            <person name="Heuer A."/>
            <person name="Rast P."/>
            <person name="Oberbeckmann S."/>
            <person name="Bunk B."/>
            <person name="Jeske O."/>
            <person name="Meyerdierks A."/>
            <person name="Storesund J.E."/>
            <person name="Kallscheuer N."/>
            <person name="Luecker S."/>
            <person name="Lage O.M."/>
            <person name="Pohl T."/>
            <person name="Merkel B.J."/>
            <person name="Hornburger P."/>
            <person name="Mueller R.-W."/>
            <person name="Bruemmer F."/>
            <person name="Labrenz M."/>
            <person name="Spormann A.M."/>
            <person name="Op den Camp H."/>
            <person name="Overmann J."/>
            <person name="Amann R."/>
            <person name="Jetten M.S.M."/>
            <person name="Mascher T."/>
            <person name="Medema M.H."/>
            <person name="Devos D.P."/>
            <person name="Kaster A.-K."/>
            <person name="Ovreas L."/>
            <person name="Rohde M."/>
            <person name="Galperin M.Y."/>
            <person name="Jogler C."/>
        </authorList>
    </citation>
    <scope>NUCLEOTIDE SEQUENCE [LARGE SCALE GENOMIC DNA]</scope>
    <source>
        <strain evidence="6 7">Poly30</strain>
    </source>
</reference>
<dbReference type="AlphaFoldDB" id="A0A518EKF3"/>
<dbReference type="Proteomes" id="UP000320390">
    <property type="component" value="Chromosome"/>
</dbReference>
<dbReference type="SUPFAM" id="SSF46955">
    <property type="entry name" value="Putative DNA-binding domain"/>
    <property type="match status" value="1"/>
</dbReference>
<evidence type="ECO:0000313" key="7">
    <source>
        <dbReference type="Proteomes" id="UP000320390"/>
    </source>
</evidence>
<dbReference type="EMBL" id="CP036434">
    <property type="protein sequence ID" value="QDV04531.1"/>
    <property type="molecule type" value="Genomic_DNA"/>
</dbReference>
<keyword evidence="7" id="KW-1185">Reference proteome</keyword>
<dbReference type="PANTHER" id="PTHR30204">
    <property type="entry name" value="REDOX-CYCLING DRUG-SENSING TRANSCRIPTIONAL ACTIVATOR SOXR"/>
    <property type="match status" value="1"/>
</dbReference>
<dbReference type="Pfam" id="PF13411">
    <property type="entry name" value="MerR_1"/>
    <property type="match status" value="1"/>
</dbReference>
<dbReference type="OrthoDB" id="9791488at2"/>
<protein>
    <submittedName>
        <fullName evidence="6">Redox-sensitive transcriptional activator SoxR</fullName>
    </submittedName>
</protein>